<protein>
    <submittedName>
        <fullName evidence="2">Glr1009 protein</fullName>
    </submittedName>
</protein>
<dbReference type="RefSeq" id="WP_011141011.1">
    <property type="nucleotide sequence ID" value="NC_005125.1"/>
</dbReference>
<gene>
    <name evidence="2" type="ordered locus">glr1009</name>
</gene>
<evidence type="ECO:0000256" key="1">
    <source>
        <dbReference type="SAM" id="SignalP"/>
    </source>
</evidence>
<feature type="signal peptide" evidence="1">
    <location>
        <begin position="1"/>
        <end position="30"/>
    </location>
</feature>
<dbReference type="EnsemblBacteria" id="BAC88950">
    <property type="protein sequence ID" value="BAC88950"/>
    <property type="gene ID" value="BAC88950"/>
</dbReference>
<accession>Q7NLW0</accession>
<dbReference type="Proteomes" id="UP000000557">
    <property type="component" value="Chromosome"/>
</dbReference>
<keyword evidence="1" id="KW-0732">Signal</keyword>
<dbReference type="KEGG" id="gvi:glr1009"/>
<reference evidence="2 3" key="2">
    <citation type="journal article" date="2003" name="DNA Res.">
        <title>Complete genome structure of Gloeobacter violaceus PCC 7421, a cyanobacterium that lacks thylakoids (supplement).</title>
        <authorList>
            <person name="Nakamura Y."/>
            <person name="Kaneko T."/>
            <person name="Sato S."/>
            <person name="Mimuro M."/>
            <person name="Miyashita H."/>
            <person name="Tsuchiya T."/>
            <person name="Sasamoto S."/>
            <person name="Watanabe A."/>
            <person name="Kawashima K."/>
            <person name="Kishida Y."/>
            <person name="Kiyokawa C."/>
            <person name="Kohara M."/>
            <person name="Matsumoto M."/>
            <person name="Matsuno A."/>
            <person name="Nakazaki N."/>
            <person name="Shimpo S."/>
            <person name="Takeuchi C."/>
            <person name="Yamada M."/>
            <person name="Tabata S."/>
        </authorList>
    </citation>
    <scope>NUCLEOTIDE SEQUENCE [LARGE SCALE GENOMIC DNA]</scope>
    <source>
        <strain evidence="3">ATCC 29082 / PCC 7421</strain>
    </source>
</reference>
<keyword evidence="3" id="KW-1185">Reference proteome</keyword>
<sequence>MASMLQLCKLSKSLLIATGWLLGCAIRVSAQTPDSTADTELSEPSTESPPALQLGIEKVIPEWVRGTWRYTSIIVEEKGFRNLGRYRKEELALPGDLSPRYYTHYDDGEKLERVCWQVTRHTSERFAFTERLKDSRGALLEDFVEITSVKPGKAAIRQRTVVLKAAGWTGKKRTGGLFEHAPGTSGAYHVRTGVMQRDPGSQSERLQDVDLDRLRCR</sequence>
<evidence type="ECO:0000313" key="2">
    <source>
        <dbReference type="EMBL" id="BAC88950.1"/>
    </source>
</evidence>
<dbReference type="InParanoid" id="Q7NLW0"/>
<dbReference type="EMBL" id="BA000045">
    <property type="protein sequence ID" value="BAC88950.1"/>
    <property type="molecule type" value="Genomic_DNA"/>
</dbReference>
<evidence type="ECO:0000313" key="3">
    <source>
        <dbReference type="Proteomes" id="UP000000557"/>
    </source>
</evidence>
<dbReference type="STRING" id="251221.gene:10758487"/>
<feature type="chain" id="PRO_5004290534" evidence="1">
    <location>
        <begin position="31"/>
        <end position="217"/>
    </location>
</feature>
<dbReference type="HOGENOM" id="CLU_1270809_0_0_3"/>
<reference evidence="2 3" key="1">
    <citation type="journal article" date="2003" name="DNA Res.">
        <title>Complete genome structure of Gloeobacter violaceus PCC 7421, a cyanobacterium that lacks thylakoids.</title>
        <authorList>
            <person name="Nakamura Y."/>
            <person name="Kaneko T."/>
            <person name="Sato S."/>
            <person name="Mimuro M."/>
            <person name="Miyashita H."/>
            <person name="Tsuchiya T."/>
            <person name="Sasamoto S."/>
            <person name="Watanabe A."/>
            <person name="Kawashima K."/>
            <person name="Kishida Y."/>
            <person name="Kiyokawa C."/>
            <person name="Kohara M."/>
            <person name="Matsumoto M."/>
            <person name="Matsuno A."/>
            <person name="Nakazaki N."/>
            <person name="Shimpo S."/>
            <person name="Takeuchi C."/>
            <person name="Yamada M."/>
            <person name="Tabata S."/>
        </authorList>
    </citation>
    <scope>NUCLEOTIDE SEQUENCE [LARGE SCALE GENOMIC DNA]</scope>
    <source>
        <strain evidence="3">ATCC 29082 / PCC 7421</strain>
    </source>
</reference>
<proteinExistence type="predicted"/>
<organism evidence="2 3">
    <name type="scientific">Gloeobacter violaceus (strain ATCC 29082 / PCC 7421)</name>
    <dbReference type="NCBI Taxonomy" id="251221"/>
    <lineage>
        <taxon>Bacteria</taxon>
        <taxon>Bacillati</taxon>
        <taxon>Cyanobacteriota</taxon>
        <taxon>Cyanophyceae</taxon>
        <taxon>Gloeobacterales</taxon>
        <taxon>Gloeobacteraceae</taxon>
        <taxon>Gloeobacter</taxon>
    </lineage>
</organism>
<name>Q7NLW0_GLOVI</name>
<dbReference type="OrthoDB" id="9836194at2"/>
<dbReference type="AlphaFoldDB" id="Q7NLW0"/>